<dbReference type="InterPro" id="IPR001279">
    <property type="entry name" value="Metallo-B-lactamas"/>
</dbReference>
<feature type="domain" description="Metallo-beta-lactamase" evidence="5">
    <location>
        <begin position="22"/>
        <end position="217"/>
    </location>
</feature>
<protein>
    <submittedName>
        <fullName evidence="6">MBL fold metallo-hydrolase</fullName>
    </submittedName>
</protein>
<keyword evidence="2" id="KW-0479">Metal-binding</keyword>
<evidence type="ECO:0000313" key="6">
    <source>
        <dbReference type="EMBL" id="WGK70061.1"/>
    </source>
</evidence>
<reference evidence="6 7" key="1">
    <citation type="submission" date="2023-04" db="EMBL/GenBank/DDBJ databases">
        <title>Spirochaete genome identified in red abalone sample constitutes a novel genus.</title>
        <authorList>
            <person name="Sharma S.P."/>
            <person name="Purcell C.M."/>
            <person name="Hyde J.R."/>
            <person name="Severin A.J."/>
        </authorList>
    </citation>
    <scope>NUCLEOTIDE SEQUENCE [LARGE SCALE GENOMIC DNA]</scope>
    <source>
        <strain evidence="6 7">SP-2023</strain>
    </source>
</reference>
<sequence length="236" mass="25829">MIKISELQNGFLVASMPLGPIHTNSHIIYRKYPVGTYEGKALIVDAPFNSLTAIGDFLSTERLEAQCLLLTHGHWDHMGGASLLRQKQNLKVWASTEDSLFFENPQIMSAFAGNLELRPVTVDVPLDLKFPGARKQQSLRWDSWPELEAEAFAMPGHTPGGIAFHFPQAGCVMTGDQLFQGSVGRSDFPGGDFSLLSASIQDSLYSLAPETVVFSGHGEPTTIGREMQHNPFVSAL</sequence>
<name>A0ABY8MJS9_9SPIO</name>
<evidence type="ECO:0000313" key="7">
    <source>
        <dbReference type="Proteomes" id="UP001228690"/>
    </source>
</evidence>
<keyword evidence="7" id="KW-1185">Reference proteome</keyword>
<gene>
    <name evidence="6" type="ORF">P0082_04160</name>
</gene>
<proteinExistence type="predicted"/>
<dbReference type="EMBL" id="CP123443">
    <property type="protein sequence ID" value="WGK70061.1"/>
    <property type="molecule type" value="Genomic_DNA"/>
</dbReference>
<dbReference type="InterPro" id="IPR036866">
    <property type="entry name" value="RibonucZ/Hydroxyglut_hydro"/>
</dbReference>
<evidence type="ECO:0000256" key="3">
    <source>
        <dbReference type="ARBA" id="ARBA00022801"/>
    </source>
</evidence>
<evidence type="ECO:0000256" key="2">
    <source>
        <dbReference type="ARBA" id="ARBA00022723"/>
    </source>
</evidence>
<accession>A0ABY8MJS9</accession>
<dbReference type="PANTHER" id="PTHR46233:SF3">
    <property type="entry name" value="HYDROXYACYLGLUTATHIONE HYDROLASE GLOC"/>
    <property type="match status" value="1"/>
</dbReference>
<dbReference type="Pfam" id="PF00753">
    <property type="entry name" value="Lactamase_B"/>
    <property type="match status" value="1"/>
</dbReference>
<dbReference type="Proteomes" id="UP001228690">
    <property type="component" value="Chromosome"/>
</dbReference>
<keyword evidence="4" id="KW-0862">Zinc</keyword>
<dbReference type="CDD" id="cd06262">
    <property type="entry name" value="metallo-hydrolase-like_MBL-fold"/>
    <property type="match status" value="1"/>
</dbReference>
<evidence type="ECO:0000256" key="4">
    <source>
        <dbReference type="ARBA" id="ARBA00022833"/>
    </source>
</evidence>
<evidence type="ECO:0000259" key="5">
    <source>
        <dbReference type="SMART" id="SM00849"/>
    </source>
</evidence>
<dbReference type="Gene3D" id="3.60.15.10">
    <property type="entry name" value="Ribonuclease Z/Hydroxyacylglutathione hydrolase-like"/>
    <property type="match status" value="1"/>
</dbReference>
<dbReference type="PANTHER" id="PTHR46233">
    <property type="entry name" value="HYDROXYACYLGLUTATHIONE HYDROLASE GLOC"/>
    <property type="match status" value="1"/>
</dbReference>
<keyword evidence="3" id="KW-0378">Hydrolase</keyword>
<dbReference type="InterPro" id="IPR051453">
    <property type="entry name" value="MBL_Glyoxalase_II"/>
</dbReference>
<dbReference type="RefSeq" id="WP_326928267.1">
    <property type="nucleotide sequence ID" value="NZ_CP123443.1"/>
</dbReference>
<dbReference type="SUPFAM" id="SSF56281">
    <property type="entry name" value="Metallo-hydrolase/oxidoreductase"/>
    <property type="match status" value="1"/>
</dbReference>
<dbReference type="SMART" id="SM00849">
    <property type="entry name" value="Lactamase_B"/>
    <property type="match status" value="1"/>
</dbReference>
<evidence type="ECO:0000256" key="1">
    <source>
        <dbReference type="ARBA" id="ARBA00001947"/>
    </source>
</evidence>
<organism evidence="6 7">
    <name type="scientific">Candidatus Haliotispira prima</name>
    <dbReference type="NCBI Taxonomy" id="3034016"/>
    <lineage>
        <taxon>Bacteria</taxon>
        <taxon>Pseudomonadati</taxon>
        <taxon>Spirochaetota</taxon>
        <taxon>Spirochaetia</taxon>
        <taxon>Spirochaetales</taxon>
        <taxon>Spirochaetaceae</taxon>
        <taxon>Candidatus Haliotispira</taxon>
    </lineage>
</organism>
<comment type="cofactor">
    <cofactor evidence="1">
        <name>Zn(2+)</name>
        <dbReference type="ChEBI" id="CHEBI:29105"/>
    </cofactor>
</comment>